<dbReference type="STRING" id="1055723.SAMN05216293_1969"/>
<dbReference type="OrthoDB" id="9815825at2"/>
<organism evidence="6 7">
    <name type="scientific">Flagellimonas taeanensis</name>
    <dbReference type="NCBI Taxonomy" id="1005926"/>
    <lineage>
        <taxon>Bacteria</taxon>
        <taxon>Pseudomonadati</taxon>
        <taxon>Bacteroidota</taxon>
        <taxon>Flavobacteriia</taxon>
        <taxon>Flavobacteriales</taxon>
        <taxon>Flavobacteriaceae</taxon>
        <taxon>Flagellimonas</taxon>
    </lineage>
</organism>
<evidence type="ECO:0000259" key="3">
    <source>
        <dbReference type="Pfam" id="PF01408"/>
    </source>
</evidence>
<feature type="domain" description="Gfo/Idh/MocA-like oxidoreductase N-terminal" evidence="3">
    <location>
        <begin position="5"/>
        <end position="121"/>
    </location>
</feature>
<evidence type="ECO:0000313" key="7">
    <source>
        <dbReference type="Proteomes" id="UP000184031"/>
    </source>
</evidence>
<keyword evidence="2" id="KW-0560">Oxidoreductase</keyword>
<reference evidence="6 7" key="1">
    <citation type="submission" date="2016-11" db="EMBL/GenBank/DDBJ databases">
        <authorList>
            <person name="Varghese N."/>
            <person name="Submissions S."/>
        </authorList>
    </citation>
    <scope>NUCLEOTIDE SEQUENCE [LARGE SCALE GENOMIC DNA]</scope>
    <source>
        <strain evidence="6 7">CGMCC 1.12174</strain>
        <strain evidence="5 8">DSM 26351</strain>
    </source>
</reference>
<evidence type="ECO:0000313" key="8">
    <source>
        <dbReference type="Proteomes" id="UP000198940"/>
    </source>
</evidence>
<dbReference type="Proteomes" id="UP000184031">
    <property type="component" value="Unassembled WGS sequence"/>
</dbReference>
<dbReference type="GO" id="GO:0000166">
    <property type="term" value="F:nucleotide binding"/>
    <property type="evidence" value="ECO:0007669"/>
    <property type="project" value="InterPro"/>
</dbReference>
<evidence type="ECO:0000313" key="5">
    <source>
        <dbReference type="EMBL" id="SFC19062.1"/>
    </source>
</evidence>
<sequence>MESKIKWGVVGPGKIARKFASDLQLVEDAIITGVGSRNLQRAQEFADEFDVPHVFGSYEELFQSSEVDVLYIATPHNFHKELAIRAMENGKHVLCEKPLGINGKEVAEIVEAAKKNKVFMMEALWSRFNPAIQQVKKLVDEGKLGQITYLHADFAFYALDRDKDSRLLNPNLASGSLLDIGIYPVFLAYLILGMPERIEAMSTFHGNGTELQTSMIFQYPEAQALLYSGFRGRSKMEAEISGTEAEVYLRPRWHEANGFSLVKNGEAEEFDLPVRGTGYFYEIMEVNQCIREQRIESGSWSHQNSLDIAELLDTIRKKCGISFPFEG</sequence>
<dbReference type="GO" id="GO:0016491">
    <property type="term" value="F:oxidoreductase activity"/>
    <property type="evidence" value="ECO:0007669"/>
    <property type="project" value="UniProtKB-KW"/>
</dbReference>
<evidence type="ECO:0000256" key="1">
    <source>
        <dbReference type="ARBA" id="ARBA00010928"/>
    </source>
</evidence>
<comment type="caution">
    <text evidence="6">The sequence shown here is derived from an EMBL/GenBank/DDBJ whole genome shotgun (WGS) entry which is preliminary data.</text>
</comment>
<dbReference type="InterPro" id="IPR050984">
    <property type="entry name" value="Gfo/Idh/MocA_domain"/>
</dbReference>
<keyword evidence="8" id="KW-1185">Reference proteome</keyword>
<evidence type="ECO:0000259" key="4">
    <source>
        <dbReference type="Pfam" id="PF22725"/>
    </source>
</evidence>
<dbReference type="InterPro" id="IPR000683">
    <property type="entry name" value="Gfo/Idh/MocA-like_OxRdtase_N"/>
</dbReference>
<dbReference type="PANTHER" id="PTHR22604">
    <property type="entry name" value="OXIDOREDUCTASES"/>
    <property type="match status" value="1"/>
</dbReference>
<evidence type="ECO:0000313" key="6">
    <source>
        <dbReference type="EMBL" id="SHK78761.1"/>
    </source>
</evidence>
<dbReference type="EMBL" id="FOKU01000007">
    <property type="protein sequence ID" value="SFC19062.1"/>
    <property type="molecule type" value="Genomic_DNA"/>
</dbReference>
<name>A0A1M6VBK9_9FLAO</name>
<dbReference type="InterPro" id="IPR036291">
    <property type="entry name" value="NAD(P)-bd_dom_sf"/>
</dbReference>
<feature type="domain" description="GFO/IDH/MocA-like oxidoreductase" evidence="4">
    <location>
        <begin position="132"/>
        <end position="246"/>
    </location>
</feature>
<protein>
    <submittedName>
        <fullName evidence="6">Predicted dehydrogenase</fullName>
    </submittedName>
</protein>
<dbReference type="Pfam" id="PF01408">
    <property type="entry name" value="GFO_IDH_MocA"/>
    <property type="match status" value="1"/>
</dbReference>
<dbReference type="Proteomes" id="UP000198940">
    <property type="component" value="Unassembled WGS sequence"/>
</dbReference>
<dbReference type="Gene3D" id="3.40.50.720">
    <property type="entry name" value="NAD(P)-binding Rossmann-like Domain"/>
    <property type="match status" value="1"/>
</dbReference>
<dbReference type="Pfam" id="PF22725">
    <property type="entry name" value="GFO_IDH_MocA_C3"/>
    <property type="match status" value="1"/>
</dbReference>
<evidence type="ECO:0000256" key="2">
    <source>
        <dbReference type="ARBA" id="ARBA00023002"/>
    </source>
</evidence>
<dbReference type="SUPFAM" id="SSF55347">
    <property type="entry name" value="Glyceraldehyde-3-phosphate dehydrogenase-like, C-terminal domain"/>
    <property type="match status" value="1"/>
</dbReference>
<dbReference type="Gene3D" id="3.30.360.10">
    <property type="entry name" value="Dihydrodipicolinate Reductase, domain 2"/>
    <property type="match status" value="1"/>
</dbReference>
<accession>A0A1M6VBK9</accession>
<proteinExistence type="inferred from homology"/>
<comment type="similarity">
    <text evidence="1">Belongs to the Gfo/Idh/MocA family.</text>
</comment>
<dbReference type="EMBL" id="FRAT01000004">
    <property type="protein sequence ID" value="SHK78761.1"/>
    <property type="molecule type" value="Genomic_DNA"/>
</dbReference>
<gene>
    <name evidence="5" type="ORF">SAMN04487891_10739</name>
    <name evidence="6" type="ORF">SAMN05216293_1969</name>
</gene>
<dbReference type="SUPFAM" id="SSF51735">
    <property type="entry name" value="NAD(P)-binding Rossmann-fold domains"/>
    <property type="match status" value="1"/>
</dbReference>
<dbReference type="AlphaFoldDB" id="A0A1M6VBK9"/>
<dbReference type="PANTHER" id="PTHR22604:SF105">
    <property type="entry name" value="TRANS-1,2-DIHYDROBENZENE-1,2-DIOL DEHYDROGENASE"/>
    <property type="match status" value="1"/>
</dbReference>
<dbReference type="InterPro" id="IPR055170">
    <property type="entry name" value="GFO_IDH_MocA-like_dom"/>
</dbReference>
<dbReference type="RefSeq" id="WP_072879253.1">
    <property type="nucleotide sequence ID" value="NZ_FOKU01000007.1"/>
</dbReference>